<protein>
    <submittedName>
        <fullName evidence="3">Uncharacterized protein</fullName>
    </submittedName>
</protein>
<reference evidence="3 4" key="1">
    <citation type="journal article" date="2014" name="Curr. Biol.">
        <title>The genome of the clonal raider ant Cerapachys biroi.</title>
        <authorList>
            <person name="Oxley P.R."/>
            <person name="Ji L."/>
            <person name="Fetter-Pruneda I."/>
            <person name="McKenzie S.K."/>
            <person name="Li C."/>
            <person name="Hu H."/>
            <person name="Zhang G."/>
            <person name="Kronauer D.J."/>
        </authorList>
    </citation>
    <scope>NUCLEOTIDE SEQUENCE [LARGE SCALE GENOMIC DNA]</scope>
</reference>
<dbReference type="AlphaFoldDB" id="A0A026WD17"/>
<feature type="signal peptide" evidence="2">
    <location>
        <begin position="1"/>
        <end position="19"/>
    </location>
</feature>
<name>A0A026WD17_OOCBI</name>
<feature type="chain" id="PRO_5001541329" evidence="2">
    <location>
        <begin position="20"/>
        <end position="73"/>
    </location>
</feature>
<sequence>MKCLVIVLIAMLAVNAVTAASDKCKPWLGLCHLTDDCCRNLVCLTYLAKCIPGKISNDDRPIGDGPFPPGYPN</sequence>
<dbReference type="Proteomes" id="UP000053097">
    <property type="component" value="Unassembled WGS sequence"/>
</dbReference>
<keyword evidence="4" id="KW-1185">Reference proteome</keyword>
<evidence type="ECO:0000313" key="3">
    <source>
        <dbReference type="EMBL" id="EZA53957.1"/>
    </source>
</evidence>
<dbReference type="OMA" id="LAKCIPG"/>
<dbReference type="EMBL" id="KK107261">
    <property type="protein sequence ID" value="EZA53957.1"/>
    <property type="molecule type" value="Genomic_DNA"/>
</dbReference>
<evidence type="ECO:0000256" key="1">
    <source>
        <dbReference type="SAM" id="MobiDB-lite"/>
    </source>
</evidence>
<evidence type="ECO:0000313" key="4">
    <source>
        <dbReference type="Proteomes" id="UP000053097"/>
    </source>
</evidence>
<feature type="region of interest" description="Disordered" evidence="1">
    <location>
        <begin position="54"/>
        <end position="73"/>
    </location>
</feature>
<gene>
    <name evidence="3" type="ORF">X777_05800</name>
</gene>
<keyword evidence="2" id="KW-0732">Signal</keyword>
<accession>A0A026WD17</accession>
<organism evidence="3 4">
    <name type="scientific">Ooceraea biroi</name>
    <name type="common">Clonal raider ant</name>
    <name type="synonym">Cerapachys biroi</name>
    <dbReference type="NCBI Taxonomy" id="2015173"/>
    <lineage>
        <taxon>Eukaryota</taxon>
        <taxon>Metazoa</taxon>
        <taxon>Ecdysozoa</taxon>
        <taxon>Arthropoda</taxon>
        <taxon>Hexapoda</taxon>
        <taxon>Insecta</taxon>
        <taxon>Pterygota</taxon>
        <taxon>Neoptera</taxon>
        <taxon>Endopterygota</taxon>
        <taxon>Hymenoptera</taxon>
        <taxon>Apocrita</taxon>
        <taxon>Aculeata</taxon>
        <taxon>Formicoidea</taxon>
        <taxon>Formicidae</taxon>
        <taxon>Dorylinae</taxon>
        <taxon>Ooceraea</taxon>
    </lineage>
</organism>
<proteinExistence type="predicted"/>
<evidence type="ECO:0000256" key="2">
    <source>
        <dbReference type="SAM" id="SignalP"/>
    </source>
</evidence>